<name>A0A0N4UG72_DRAME</name>
<reference evidence="4 6" key="2">
    <citation type="submission" date="2018-11" db="EMBL/GenBank/DDBJ databases">
        <authorList>
            <consortium name="Pathogen Informatics"/>
        </authorList>
    </citation>
    <scope>NUCLEOTIDE SEQUENCE [LARGE SCALE GENOMIC DNA]</scope>
</reference>
<dbReference type="Proteomes" id="UP000274756">
    <property type="component" value="Unassembled WGS sequence"/>
</dbReference>
<sequence>MVTVIETTNEEQTRLYDSLLNWGNNYLLAMLLSNLIYITYIHCLFTTVSCIGFFGIPGDYCRIRSPTCCPNRDDDCTMPILGNHLCYCDVFCDRVDSNDCCPDFKEVCLGELPLMPTDGKVAIMVALITTNMIRFKKTAINAQESEQSFFTECSGERNLE</sequence>
<proteinExistence type="predicted"/>
<dbReference type="PROSITE" id="PS50958">
    <property type="entry name" value="SMB_2"/>
    <property type="match status" value="1"/>
</dbReference>
<feature type="transmembrane region" description="Helical" evidence="2">
    <location>
        <begin position="26"/>
        <end position="56"/>
    </location>
</feature>
<reference evidence="7" key="1">
    <citation type="submission" date="2017-02" db="UniProtKB">
        <authorList>
            <consortium name="WormBaseParasite"/>
        </authorList>
    </citation>
    <scope>IDENTIFICATION</scope>
</reference>
<dbReference type="SUPFAM" id="SSF90188">
    <property type="entry name" value="Somatomedin B domain"/>
    <property type="match status" value="1"/>
</dbReference>
<dbReference type="InterPro" id="IPR001212">
    <property type="entry name" value="Somatomedin_B_dom"/>
</dbReference>
<dbReference type="AlphaFoldDB" id="A0A0N4UG72"/>
<gene>
    <name evidence="4" type="ORF">DME_LOCUS9586</name>
</gene>
<keyword evidence="1" id="KW-1015">Disulfide bond</keyword>
<feature type="domain" description="SMB" evidence="3">
    <location>
        <begin position="64"/>
        <end position="113"/>
    </location>
</feature>
<evidence type="ECO:0000313" key="5">
    <source>
        <dbReference type="Proteomes" id="UP000038040"/>
    </source>
</evidence>
<organism evidence="5 7">
    <name type="scientific">Dracunculus medinensis</name>
    <name type="common">Guinea worm</name>
    <dbReference type="NCBI Taxonomy" id="318479"/>
    <lineage>
        <taxon>Eukaryota</taxon>
        <taxon>Metazoa</taxon>
        <taxon>Ecdysozoa</taxon>
        <taxon>Nematoda</taxon>
        <taxon>Chromadorea</taxon>
        <taxon>Rhabditida</taxon>
        <taxon>Spirurina</taxon>
        <taxon>Dracunculoidea</taxon>
        <taxon>Dracunculidae</taxon>
        <taxon>Dracunculus</taxon>
    </lineage>
</organism>
<evidence type="ECO:0000259" key="3">
    <source>
        <dbReference type="PROSITE" id="PS50958"/>
    </source>
</evidence>
<keyword evidence="2" id="KW-0472">Membrane</keyword>
<accession>A0A0N4UG72</accession>
<protein>
    <submittedName>
        <fullName evidence="7">SMB domain-containing protein</fullName>
    </submittedName>
</protein>
<dbReference type="Proteomes" id="UP000038040">
    <property type="component" value="Unplaced"/>
</dbReference>
<evidence type="ECO:0000313" key="6">
    <source>
        <dbReference type="Proteomes" id="UP000274756"/>
    </source>
</evidence>
<evidence type="ECO:0000313" key="7">
    <source>
        <dbReference type="WBParaSite" id="DME_0000647501-mRNA-1"/>
    </source>
</evidence>
<keyword evidence="2" id="KW-1133">Transmembrane helix</keyword>
<dbReference type="EMBL" id="UYYG01001185">
    <property type="protein sequence ID" value="VDN59613.1"/>
    <property type="molecule type" value="Genomic_DNA"/>
</dbReference>
<dbReference type="OrthoDB" id="640249at2759"/>
<dbReference type="STRING" id="318479.A0A0N4UG72"/>
<keyword evidence="6" id="KW-1185">Reference proteome</keyword>
<dbReference type="SMART" id="SM00201">
    <property type="entry name" value="SO"/>
    <property type="match status" value="1"/>
</dbReference>
<evidence type="ECO:0000256" key="2">
    <source>
        <dbReference type="SAM" id="Phobius"/>
    </source>
</evidence>
<dbReference type="InterPro" id="IPR036024">
    <property type="entry name" value="Somatomedin_B-like_dom_sf"/>
</dbReference>
<evidence type="ECO:0000256" key="1">
    <source>
        <dbReference type="ARBA" id="ARBA00023157"/>
    </source>
</evidence>
<evidence type="ECO:0000313" key="4">
    <source>
        <dbReference type="EMBL" id="VDN59613.1"/>
    </source>
</evidence>
<dbReference type="WBParaSite" id="DME_0000647501-mRNA-1">
    <property type="protein sequence ID" value="DME_0000647501-mRNA-1"/>
    <property type="gene ID" value="DME_0000647501"/>
</dbReference>
<keyword evidence="2" id="KW-0812">Transmembrane</keyword>